<comment type="subcellular location">
    <subcellularLocation>
        <location evidence="1">Secreted</location>
    </subcellularLocation>
</comment>
<comment type="caution">
    <text evidence="6">The sequence shown here is derived from an EMBL/GenBank/DDBJ whole genome shotgun (WGS) entry which is preliminary data.</text>
</comment>
<proteinExistence type="predicted"/>
<evidence type="ECO:0000256" key="2">
    <source>
        <dbReference type="ARBA" id="ARBA00022525"/>
    </source>
</evidence>
<evidence type="ECO:0000313" key="7">
    <source>
        <dbReference type="Proteomes" id="UP000237347"/>
    </source>
</evidence>
<feature type="non-terminal residue" evidence="6">
    <location>
        <position position="1"/>
    </location>
</feature>
<dbReference type="AlphaFoldDB" id="A0AAW0I633"/>
<dbReference type="SUPFAM" id="SSF49363">
    <property type="entry name" value="Purple acid phosphatase, N-terminal domain"/>
    <property type="match status" value="1"/>
</dbReference>
<dbReference type="EMBL" id="PKMF04002338">
    <property type="protein sequence ID" value="KAK7809639.1"/>
    <property type="molecule type" value="Genomic_DNA"/>
</dbReference>
<dbReference type="InterPro" id="IPR015914">
    <property type="entry name" value="PAPs_N"/>
</dbReference>
<evidence type="ECO:0000259" key="4">
    <source>
        <dbReference type="Pfam" id="PF16656"/>
    </source>
</evidence>
<gene>
    <name evidence="6" type="primary">PAP27_0</name>
    <name evidence="6" type="ORF">CFP56_018363</name>
</gene>
<dbReference type="InterPro" id="IPR029052">
    <property type="entry name" value="Metallo-depent_PP-like"/>
</dbReference>
<feature type="domain" description="Purple acid phosphatase N-terminal" evidence="4">
    <location>
        <begin position="116"/>
        <end position="196"/>
    </location>
</feature>
<dbReference type="GO" id="GO:0003993">
    <property type="term" value="F:acid phosphatase activity"/>
    <property type="evidence" value="ECO:0007669"/>
    <property type="project" value="InterPro"/>
</dbReference>
<accession>A0AAW0I633</accession>
<keyword evidence="3" id="KW-0732">Signal</keyword>
<evidence type="ECO:0000256" key="1">
    <source>
        <dbReference type="ARBA" id="ARBA00004613"/>
    </source>
</evidence>
<organism evidence="6 7">
    <name type="scientific">Quercus suber</name>
    <name type="common">Cork oak</name>
    <dbReference type="NCBI Taxonomy" id="58331"/>
    <lineage>
        <taxon>Eukaryota</taxon>
        <taxon>Viridiplantae</taxon>
        <taxon>Streptophyta</taxon>
        <taxon>Embryophyta</taxon>
        <taxon>Tracheophyta</taxon>
        <taxon>Spermatophyta</taxon>
        <taxon>Magnoliopsida</taxon>
        <taxon>eudicotyledons</taxon>
        <taxon>Gunneridae</taxon>
        <taxon>Pentapetalae</taxon>
        <taxon>rosids</taxon>
        <taxon>fabids</taxon>
        <taxon>Fagales</taxon>
        <taxon>Fagaceae</taxon>
        <taxon>Quercus</taxon>
    </lineage>
</organism>
<keyword evidence="2" id="KW-0964">Secreted</keyword>
<dbReference type="SUPFAM" id="SSF56300">
    <property type="entry name" value="Metallo-dependent phosphatases"/>
    <property type="match status" value="1"/>
</dbReference>
<dbReference type="InterPro" id="IPR040974">
    <property type="entry name" value="Fn3_PAP"/>
</dbReference>
<dbReference type="PANTHER" id="PTHR45778:SF6">
    <property type="entry name" value="INACTIVE PURPLE ACID PHOSPHATASE 24-RELATED"/>
    <property type="match status" value="1"/>
</dbReference>
<keyword evidence="7" id="KW-1185">Reference proteome</keyword>
<dbReference type="PANTHER" id="PTHR45778">
    <property type="entry name" value="PURPLE ACID PHOSPHATASE-RELATED"/>
    <property type="match status" value="1"/>
</dbReference>
<protein>
    <submittedName>
        <fullName evidence="6">Inactive purple acid phosphatase 27</fullName>
    </submittedName>
</protein>
<evidence type="ECO:0000256" key="3">
    <source>
        <dbReference type="ARBA" id="ARBA00022729"/>
    </source>
</evidence>
<sequence length="288" mass="32227">GEDIAWVNVDLINPDPSEDDWVAVFSPAIFSSSTCSIENEEIQSPYLCSSPIKYKYANYSDSNYTATGRTSLKFQVINQREDFSIALFSGGLSKPKLVAVSNFISFANPKAPLYPRLAHGKSWNEMTVTWTSGYSIDEAVPFAEWGAPALTVGWRDLGFTHTSFLTNLWPNTWYSYRIGHILSNGSYVWSKTYSFKSSPYPGQDSLQRVIIFGDMGKGEHAGSNEYSSKDPGALNSTDQLIKNLKNYDIVFHIGDIAYADGYITDWDQFLQQVEPIASTVPYMVARFV</sequence>
<evidence type="ECO:0000313" key="6">
    <source>
        <dbReference type="EMBL" id="KAK7809639.1"/>
    </source>
</evidence>
<dbReference type="Pfam" id="PF17808">
    <property type="entry name" value="fn3_PAP"/>
    <property type="match status" value="1"/>
</dbReference>
<name>A0AAW0I633_QUESU</name>
<dbReference type="Gene3D" id="3.60.21.10">
    <property type="match status" value="1"/>
</dbReference>
<reference evidence="6 7" key="1">
    <citation type="journal article" date="2018" name="Sci. Data">
        <title>The draft genome sequence of cork oak.</title>
        <authorList>
            <person name="Ramos A.M."/>
            <person name="Usie A."/>
            <person name="Barbosa P."/>
            <person name="Barros P.M."/>
            <person name="Capote T."/>
            <person name="Chaves I."/>
            <person name="Simoes F."/>
            <person name="Abreu I."/>
            <person name="Carrasquinho I."/>
            <person name="Faro C."/>
            <person name="Guimaraes J.B."/>
            <person name="Mendonca D."/>
            <person name="Nobrega F."/>
            <person name="Rodrigues L."/>
            <person name="Saibo N.J.M."/>
            <person name="Varela M.C."/>
            <person name="Egas C."/>
            <person name="Matos J."/>
            <person name="Miguel C.M."/>
            <person name="Oliveira M.M."/>
            <person name="Ricardo C.P."/>
            <person name="Goncalves S."/>
        </authorList>
    </citation>
    <scope>NUCLEOTIDE SEQUENCE [LARGE SCALE GENOMIC DNA]</scope>
    <source>
        <strain evidence="7">cv. HL8</strain>
    </source>
</reference>
<evidence type="ECO:0000259" key="5">
    <source>
        <dbReference type="Pfam" id="PF17808"/>
    </source>
</evidence>
<dbReference type="InterPro" id="IPR008963">
    <property type="entry name" value="Purple_acid_Pase-like_N"/>
</dbReference>
<dbReference type="Pfam" id="PF16656">
    <property type="entry name" value="Pur_ac_phosph_N"/>
    <property type="match status" value="1"/>
</dbReference>
<dbReference type="GO" id="GO:0005576">
    <property type="term" value="C:extracellular region"/>
    <property type="evidence" value="ECO:0007669"/>
    <property type="project" value="UniProtKB-SubCell"/>
</dbReference>
<dbReference type="Proteomes" id="UP000237347">
    <property type="component" value="Unassembled WGS sequence"/>
</dbReference>
<dbReference type="GO" id="GO:0046872">
    <property type="term" value="F:metal ion binding"/>
    <property type="evidence" value="ECO:0007669"/>
    <property type="project" value="InterPro"/>
</dbReference>
<feature type="domain" description="Purple acid phosphatase Fn3-like" evidence="5">
    <location>
        <begin position="1"/>
        <end position="108"/>
    </location>
</feature>